<evidence type="ECO:0000313" key="13">
    <source>
        <dbReference type="Proteomes" id="UP000028875"/>
    </source>
</evidence>
<dbReference type="FunFam" id="1.20.140.10:FF:000004">
    <property type="entry name" value="Acyl-CoA dehydrogenase FadE25"/>
    <property type="match status" value="1"/>
</dbReference>
<dbReference type="Gene3D" id="1.20.140.10">
    <property type="entry name" value="Butyryl-CoA Dehydrogenase, subunit A, domain 3"/>
    <property type="match status" value="1"/>
</dbReference>
<dbReference type="InterPro" id="IPR009100">
    <property type="entry name" value="AcylCoA_DH/oxidase_NM_dom_sf"/>
</dbReference>
<dbReference type="InterPro" id="IPR013786">
    <property type="entry name" value="AcylCoA_DH/ox_N"/>
</dbReference>
<sequence length="386" mass="42788">MDFRLSEDLAFLRETVRKFVRDEVEPLAMQIEEKDQIPQKVIDQSKEMGLFSLSIPEEYGGLGLDMVGKCAIYEELGKTHNGFTTLIGAHTGIGSVGIVELGTEEQKQKYLPKMATGEWIGAFALTEPSAGSNAANLKTTAVKKGDKYILNGSKHYITNAVDGHVFTVMAVTDPSKGAKGITSFIVEKDFPGFVLGNVEQKMGLRGSHSAELFFEDMEVPVENVLGEKGQGYVNALKILANGRAGLSARNLGSCEKLLDHCLAYAQEREQFGKPILEVQTIQNMLADISMQIETLRSLTYRVAWMTDQKQRVVKEAAIAKLYGSEVYNNVADLAVQIHGGIGYMKDYPIERYYRDARITKIYEGTSEIQRNIIAGELIRELKRKDG</sequence>
<reference evidence="13" key="2">
    <citation type="submission" date="2014-05" db="EMBL/GenBank/DDBJ databases">
        <title>Draft genome sequence of Virgibacillus massiliensis Vm-5.</title>
        <authorList>
            <person name="Khelaifia S."/>
            <person name="Croce O."/>
            <person name="Lagier J.C."/>
            <person name="Raoult D."/>
        </authorList>
    </citation>
    <scope>NUCLEOTIDE SEQUENCE [LARGE SCALE GENOMIC DNA]</scope>
    <source>
        <strain evidence="13">Vm-5</strain>
    </source>
</reference>
<name>A0A024Q8I6_9BACI</name>
<dbReference type="SUPFAM" id="SSF47203">
    <property type="entry name" value="Acyl-CoA dehydrogenase C-terminal domain-like"/>
    <property type="match status" value="1"/>
</dbReference>
<evidence type="ECO:0000259" key="11">
    <source>
        <dbReference type="Pfam" id="PF02771"/>
    </source>
</evidence>
<dbReference type="InterPro" id="IPR046373">
    <property type="entry name" value="Acyl-CoA_Oxase/DH_mid-dom_sf"/>
</dbReference>
<dbReference type="InterPro" id="IPR006089">
    <property type="entry name" value="Acyl-CoA_DH_CS"/>
</dbReference>
<dbReference type="InterPro" id="IPR009075">
    <property type="entry name" value="AcylCo_DH/oxidase_C"/>
</dbReference>
<feature type="domain" description="Acyl-CoA oxidase/dehydrogenase middle" evidence="10">
    <location>
        <begin position="122"/>
        <end position="217"/>
    </location>
</feature>
<evidence type="ECO:0000256" key="6">
    <source>
        <dbReference type="ARBA" id="ARBA00052546"/>
    </source>
</evidence>
<evidence type="ECO:0000256" key="5">
    <source>
        <dbReference type="ARBA" id="ARBA00023002"/>
    </source>
</evidence>
<dbReference type="FunFam" id="2.40.110.10:FF:000001">
    <property type="entry name" value="Acyl-CoA dehydrogenase, mitochondrial"/>
    <property type="match status" value="1"/>
</dbReference>
<evidence type="ECO:0000259" key="10">
    <source>
        <dbReference type="Pfam" id="PF02770"/>
    </source>
</evidence>
<keyword evidence="13" id="KW-1185">Reference proteome</keyword>
<dbReference type="InterPro" id="IPR006091">
    <property type="entry name" value="Acyl-CoA_Oxase/DH_mid-dom"/>
</dbReference>
<feature type="domain" description="Acyl-CoA dehydrogenase/oxidase N-terminal" evidence="11">
    <location>
        <begin position="7"/>
        <end position="118"/>
    </location>
</feature>
<reference evidence="12 13" key="1">
    <citation type="submission" date="2014-03" db="EMBL/GenBank/DDBJ databases">
        <authorList>
            <person name="Urmite Genomes U."/>
        </authorList>
    </citation>
    <scope>NUCLEOTIDE SEQUENCE [LARGE SCALE GENOMIC DNA]</scope>
    <source>
        <strain evidence="12 13">Vm-5</strain>
    </source>
</reference>
<comment type="catalytic activity">
    <reaction evidence="6">
        <text>a 2,3-saturated acyl-CoA + A = a 2,3-dehydroacyl-CoA + AH2</text>
        <dbReference type="Rhea" id="RHEA:48608"/>
        <dbReference type="ChEBI" id="CHEBI:13193"/>
        <dbReference type="ChEBI" id="CHEBI:17499"/>
        <dbReference type="ChEBI" id="CHEBI:60015"/>
        <dbReference type="ChEBI" id="CHEBI:65111"/>
    </reaction>
</comment>
<evidence type="ECO:0000256" key="8">
    <source>
        <dbReference type="RuleBase" id="RU362125"/>
    </source>
</evidence>
<dbReference type="PROSITE" id="PS00073">
    <property type="entry name" value="ACYL_COA_DH_2"/>
    <property type="match status" value="1"/>
</dbReference>
<dbReference type="Pfam" id="PF02770">
    <property type="entry name" value="Acyl-CoA_dh_M"/>
    <property type="match status" value="1"/>
</dbReference>
<dbReference type="SUPFAM" id="SSF56645">
    <property type="entry name" value="Acyl-CoA dehydrogenase NM domain-like"/>
    <property type="match status" value="1"/>
</dbReference>
<dbReference type="Gene3D" id="1.10.540.10">
    <property type="entry name" value="Acyl-CoA dehydrogenase/oxidase, N-terminal domain"/>
    <property type="match status" value="1"/>
</dbReference>
<evidence type="ECO:0000256" key="3">
    <source>
        <dbReference type="ARBA" id="ARBA00022630"/>
    </source>
</evidence>
<dbReference type="PIRSF" id="PIRSF016578">
    <property type="entry name" value="HsaA"/>
    <property type="match status" value="1"/>
</dbReference>
<dbReference type="AlphaFoldDB" id="A0A024Q8I6"/>
<dbReference type="Pfam" id="PF02771">
    <property type="entry name" value="Acyl-CoA_dh_N"/>
    <property type="match status" value="1"/>
</dbReference>
<comment type="similarity">
    <text evidence="2 8">Belongs to the acyl-CoA dehydrogenase family.</text>
</comment>
<dbReference type="InterPro" id="IPR037069">
    <property type="entry name" value="AcylCoA_DH/ox_N_sf"/>
</dbReference>
<dbReference type="PANTHER" id="PTHR43884">
    <property type="entry name" value="ACYL-COA DEHYDROGENASE"/>
    <property type="match status" value="1"/>
</dbReference>
<dbReference type="RefSeq" id="WP_021289632.1">
    <property type="nucleotide sequence ID" value="NZ_BNER01000001.1"/>
</dbReference>
<evidence type="ECO:0000259" key="9">
    <source>
        <dbReference type="Pfam" id="PF00441"/>
    </source>
</evidence>
<dbReference type="Gene3D" id="2.40.110.10">
    <property type="entry name" value="Butyryl-CoA Dehydrogenase, subunit A, domain 2"/>
    <property type="match status" value="1"/>
</dbReference>
<dbReference type="GO" id="GO:0003995">
    <property type="term" value="F:acyl-CoA dehydrogenase activity"/>
    <property type="evidence" value="ECO:0007669"/>
    <property type="project" value="InterPro"/>
</dbReference>
<accession>A0A024Q8I6</accession>
<keyword evidence="3 8" id="KW-0285">Flavoprotein</keyword>
<dbReference type="FunFam" id="1.10.540.10:FF:000002">
    <property type="entry name" value="Acyl-CoA dehydrogenase FadE19"/>
    <property type="match status" value="1"/>
</dbReference>
<dbReference type="STRING" id="1462526.BN990_00755"/>
<dbReference type="eggNOG" id="COG1960">
    <property type="taxonomic scope" value="Bacteria"/>
</dbReference>
<dbReference type="InterPro" id="IPR036250">
    <property type="entry name" value="AcylCo_DH-like_C"/>
</dbReference>
<evidence type="ECO:0000256" key="4">
    <source>
        <dbReference type="ARBA" id="ARBA00022827"/>
    </source>
</evidence>
<dbReference type="Proteomes" id="UP000028875">
    <property type="component" value="Unassembled WGS sequence"/>
</dbReference>
<dbReference type="PANTHER" id="PTHR43884:SF12">
    <property type="entry name" value="ISOVALERYL-COA DEHYDROGENASE, MITOCHONDRIAL-RELATED"/>
    <property type="match status" value="1"/>
</dbReference>
<keyword evidence="5 8" id="KW-0560">Oxidoreductase</keyword>
<proteinExistence type="inferred from homology"/>
<dbReference type="Pfam" id="PF00441">
    <property type="entry name" value="Acyl-CoA_dh_1"/>
    <property type="match status" value="1"/>
</dbReference>
<evidence type="ECO:0000256" key="7">
    <source>
        <dbReference type="ARBA" id="ARBA00067585"/>
    </source>
</evidence>
<evidence type="ECO:0000313" key="12">
    <source>
        <dbReference type="EMBL" id="CDQ38485.1"/>
    </source>
</evidence>
<keyword evidence="4 8" id="KW-0274">FAD</keyword>
<evidence type="ECO:0000256" key="2">
    <source>
        <dbReference type="ARBA" id="ARBA00009347"/>
    </source>
</evidence>
<gene>
    <name evidence="12" type="primary">acdA_2</name>
    <name evidence="12" type="ORF">BN990_00755</name>
</gene>
<organism evidence="12 13">
    <name type="scientific">Virgibacillus massiliensis</name>
    <dbReference type="NCBI Taxonomy" id="1462526"/>
    <lineage>
        <taxon>Bacteria</taxon>
        <taxon>Bacillati</taxon>
        <taxon>Bacillota</taxon>
        <taxon>Bacilli</taxon>
        <taxon>Bacillales</taxon>
        <taxon>Bacillaceae</taxon>
        <taxon>Virgibacillus</taxon>
    </lineage>
</organism>
<feature type="domain" description="Acyl-CoA dehydrogenase/oxidase C-terminal" evidence="9">
    <location>
        <begin position="229"/>
        <end position="376"/>
    </location>
</feature>
<dbReference type="EMBL" id="CCDP010000001">
    <property type="protein sequence ID" value="CDQ38485.1"/>
    <property type="molecule type" value="Genomic_DNA"/>
</dbReference>
<comment type="cofactor">
    <cofactor evidence="1 8">
        <name>FAD</name>
        <dbReference type="ChEBI" id="CHEBI:57692"/>
    </cofactor>
</comment>
<comment type="caution">
    <text evidence="12">The sequence shown here is derived from an EMBL/GenBank/DDBJ whole genome shotgun (WGS) entry which is preliminary data.</text>
</comment>
<protein>
    <recommendedName>
        <fullName evidence="7">Acyl-CoA dehydrogenase</fullName>
    </recommendedName>
</protein>
<evidence type="ECO:0000256" key="1">
    <source>
        <dbReference type="ARBA" id="ARBA00001974"/>
    </source>
</evidence>
<dbReference type="GO" id="GO:0050660">
    <property type="term" value="F:flavin adenine dinucleotide binding"/>
    <property type="evidence" value="ECO:0007669"/>
    <property type="project" value="InterPro"/>
</dbReference>
<dbReference type="OrthoDB" id="9802447at2"/>